<sequence length="64" mass="7221">MERENILNSSSRFENLAEDDSNVSGVPVKNRAKGFHTILKKGDVKVIEVAVDDDWLPPPPKNFR</sequence>
<name>A0A8X7SHJ0_BRACI</name>
<dbReference type="EMBL" id="JAAMPC010000006">
    <property type="protein sequence ID" value="KAG2307223.1"/>
    <property type="molecule type" value="Genomic_DNA"/>
</dbReference>
<comment type="caution">
    <text evidence="1">The sequence shown here is derived from an EMBL/GenBank/DDBJ whole genome shotgun (WGS) entry which is preliminary data.</text>
</comment>
<organism evidence="1 2">
    <name type="scientific">Brassica carinata</name>
    <name type="common">Ethiopian mustard</name>
    <name type="synonym">Abyssinian cabbage</name>
    <dbReference type="NCBI Taxonomy" id="52824"/>
    <lineage>
        <taxon>Eukaryota</taxon>
        <taxon>Viridiplantae</taxon>
        <taxon>Streptophyta</taxon>
        <taxon>Embryophyta</taxon>
        <taxon>Tracheophyta</taxon>
        <taxon>Spermatophyta</taxon>
        <taxon>Magnoliopsida</taxon>
        <taxon>eudicotyledons</taxon>
        <taxon>Gunneridae</taxon>
        <taxon>Pentapetalae</taxon>
        <taxon>rosids</taxon>
        <taxon>malvids</taxon>
        <taxon>Brassicales</taxon>
        <taxon>Brassicaceae</taxon>
        <taxon>Brassiceae</taxon>
        <taxon>Brassica</taxon>
    </lineage>
</organism>
<evidence type="ECO:0000313" key="2">
    <source>
        <dbReference type="Proteomes" id="UP000886595"/>
    </source>
</evidence>
<keyword evidence="2" id="KW-1185">Reference proteome</keyword>
<reference evidence="1 2" key="1">
    <citation type="submission" date="2020-02" db="EMBL/GenBank/DDBJ databases">
        <authorList>
            <person name="Ma Q."/>
            <person name="Huang Y."/>
            <person name="Song X."/>
            <person name="Pei D."/>
        </authorList>
    </citation>
    <scope>NUCLEOTIDE SEQUENCE [LARGE SCALE GENOMIC DNA]</scope>
    <source>
        <strain evidence="1">Sxm20200214</strain>
        <tissue evidence="1">Leaf</tissue>
    </source>
</reference>
<dbReference type="AlphaFoldDB" id="A0A8X7SHJ0"/>
<evidence type="ECO:0000313" key="1">
    <source>
        <dbReference type="EMBL" id="KAG2307223.1"/>
    </source>
</evidence>
<proteinExistence type="predicted"/>
<dbReference type="Proteomes" id="UP000886595">
    <property type="component" value="Unassembled WGS sequence"/>
</dbReference>
<gene>
    <name evidence="1" type="ORF">Bca52824_026971</name>
</gene>
<protein>
    <submittedName>
        <fullName evidence="1">Uncharacterized protein</fullName>
    </submittedName>
</protein>
<accession>A0A8X7SHJ0</accession>